<evidence type="ECO:0000313" key="2">
    <source>
        <dbReference type="EMBL" id="MBA0858176.1"/>
    </source>
</evidence>
<feature type="region of interest" description="Disordered" evidence="1">
    <location>
        <begin position="83"/>
        <end position="161"/>
    </location>
</feature>
<evidence type="ECO:0000256" key="1">
    <source>
        <dbReference type="SAM" id="MobiDB-lite"/>
    </source>
</evidence>
<dbReference type="AlphaFoldDB" id="A0A7J9LI09"/>
<gene>
    <name evidence="2" type="ORF">Goshw_022480</name>
</gene>
<keyword evidence="3" id="KW-1185">Reference proteome</keyword>
<reference evidence="2 3" key="1">
    <citation type="journal article" date="2019" name="Genome Biol. Evol.">
        <title>Insights into the evolution of the New World diploid cottons (Gossypium, subgenus Houzingenia) based on genome sequencing.</title>
        <authorList>
            <person name="Grover C.E."/>
            <person name="Arick M.A. 2nd"/>
            <person name="Thrash A."/>
            <person name="Conover J.L."/>
            <person name="Sanders W.S."/>
            <person name="Peterson D.G."/>
            <person name="Frelichowski J.E."/>
            <person name="Scheffler J.A."/>
            <person name="Scheffler B.E."/>
            <person name="Wendel J.F."/>
        </authorList>
    </citation>
    <scope>NUCLEOTIDE SEQUENCE [LARGE SCALE GENOMIC DNA]</scope>
    <source>
        <strain evidence="2">1</strain>
        <tissue evidence="2">Leaf</tissue>
    </source>
</reference>
<feature type="compositionally biased region" description="Basic and acidic residues" evidence="1">
    <location>
        <begin position="132"/>
        <end position="144"/>
    </location>
</feature>
<feature type="compositionally biased region" description="Basic and acidic residues" evidence="1">
    <location>
        <begin position="108"/>
        <end position="118"/>
    </location>
</feature>
<dbReference type="EMBL" id="JABFAF010000006">
    <property type="protein sequence ID" value="MBA0858176.1"/>
    <property type="molecule type" value="Genomic_DNA"/>
</dbReference>
<sequence length="161" mass="17975">MKETLELVEGSTNGFDLMEEQLREFVLDSLSANTEKMNELVNSTTEKLVLAMKNIEDMVPKQQAIDVPKLEKFKGARSAMDVESFVELGPTKGKFKSSKPNGKGNGEINHEEYEEGHSNDGNSTDSTIGNGKPRDAKRESNNPRDKRKRIKCFLCQGPHMA</sequence>
<proteinExistence type="predicted"/>
<organism evidence="2 3">
    <name type="scientific">Gossypium schwendimanii</name>
    <name type="common">Cotton</name>
    <dbReference type="NCBI Taxonomy" id="34291"/>
    <lineage>
        <taxon>Eukaryota</taxon>
        <taxon>Viridiplantae</taxon>
        <taxon>Streptophyta</taxon>
        <taxon>Embryophyta</taxon>
        <taxon>Tracheophyta</taxon>
        <taxon>Spermatophyta</taxon>
        <taxon>Magnoliopsida</taxon>
        <taxon>eudicotyledons</taxon>
        <taxon>Gunneridae</taxon>
        <taxon>Pentapetalae</taxon>
        <taxon>rosids</taxon>
        <taxon>malvids</taxon>
        <taxon>Malvales</taxon>
        <taxon>Malvaceae</taxon>
        <taxon>Malvoideae</taxon>
        <taxon>Gossypium</taxon>
    </lineage>
</organism>
<evidence type="ECO:0000313" key="3">
    <source>
        <dbReference type="Proteomes" id="UP000593576"/>
    </source>
</evidence>
<protein>
    <submittedName>
        <fullName evidence="2">Uncharacterized protein</fullName>
    </submittedName>
</protein>
<dbReference type="Proteomes" id="UP000593576">
    <property type="component" value="Unassembled WGS sequence"/>
</dbReference>
<dbReference type="OrthoDB" id="1001545at2759"/>
<feature type="compositionally biased region" description="Polar residues" evidence="1">
    <location>
        <begin position="119"/>
        <end position="129"/>
    </location>
</feature>
<name>A0A7J9LI09_GOSSC</name>
<accession>A0A7J9LI09</accession>
<comment type="caution">
    <text evidence="2">The sequence shown here is derived from an EMBL/GenBank/DDBJ whole genome shotgun (WGS) entry which is preliminary data.</text>
</comment>